<keyword evidence="2" id="KW-1185">Reference proteome</keyword>
<accession>A0A8H7Q2E6</accession>
<dbReference type="Proteomes" id="UP000654370">
    <property type="component" value="Unassembled WGS sequence"/>
</dbReference>
<dbReference type="OrthoDB" id="20035at2759"/>
<reference evidence="1" key="1">
    <citation type="submission" date="2020-12" db="EMBL/GenBank/DDBJ databases">
        <title>Metabolic potential, ecology and presence of endohyphal bacteria is reflected in genomic diversity of Mucoromycotina.</title>
        <authorList>
            <person name="Muszewska A."/>
            <person name="Okrasinska A."/>
            <person name="Steczkiewicz K."/>
            <person name="Drgas O."/>
            <person name="Orlowska M."/>
            <person name="Perlinska-Lenart U."/>
            <person name="Aleksandrzak-Piekarczyk T."/>
            <person name="Szatraj K."/>
            <person name="Zielenkiewicz U."/>
            <person name="Pilsyk S."/>
            <person name="Malc E."/>
            <person name="Mieczkowski P."/>
            <person name="Kruszewska J.S."/>
            <person name="Biernat P."/>
            <person name="Pawlowska J."/>
        </authorList>
    </citation>
    <scope>NUCLEOTIDE SEQUENCE</scope>
    <source>
        <strain evidence="1">WA0000067209</strain>
    </source>
</reference>
<evidence type="ECO:0000313" key="1">
    <source>
        <dbReference type="EMBL" id="KAG2183436.1"/>
    </source>
</evidence>
<gene>
    <name evidence="1" type="ORF">INT43_006442</name>
</gene>
<protein>
    <submittedName>
        <fullName evidence="1">Uncharacterized protein</fullName>
    </submittedName>
</protein>
<proteinExistence type="predicted"/>
<dbReference type="AlphaFoldDB" id="A0A8H7Q2E6"/>
<evidence type="ECO:0000313" key="2">
    <source>
        <dbReference type="Proteomes" id="UP000654370"/>
    </source>
</evidence>
<name>A0A8H7Q2E6_MORIS</name>
<organism evidence="1 2">
    <name type="scientific">Mortierella isabellina</name>
    <name type="common">Filamentous fungus</name>
    <name type="synonym">Umbelopsis isabellina</name>
    <dbReference type="NCBI Taxonomy" id="91625"/>
    <lineage>
        <taxon>Eukaryota</taxon>
        <taxon>Fungi</taxon>
        <taxon>Fungi incertae sedis</taxon>
        <taxon>Mucoromycota</taxon>
        <taxon>Mucoromycotina</taxon>
        <taxon>Umbelopsidomycetes</taxon>
        <taxon>Umbelopsidales</taxon>
        <taxon>Umbelopsidaceae</taxon>
        <taxon>Umbelopsis</taxon>
    </lineage>
</organism>
<sequence>MHDEYILPPKSLHPFNNTSDDTFSKMLEIKNPRNRSLTSQSSTTVDGFSNFLATAIEKAILKNLLLPEDIKSYDPVVIVTLPRLALLIAMIDCDWRNMLWQHDERWIRTKREEEEAFASGKHWFRHREIQLQQLASQCQSIQDNVRTDLEQSLIRGQGGEIFKHICSLSDALISSRNFCKLLQSTIDDWKTKQTEEELDSLII</sequence>
<comment type="caution">
    <text evidence="1">The sequence shown here is derived from an EMBL/GenBank/DDBJ whole genome shotgun (WGS) entry which is preliminary data.</text>
</comment>
<dbReference type="EMBL" id="JAEPQZ010000003">
    <property type="protein sequence ID" value="KAG2183436.1"/>
    <property type="molecule type" value="Genomic_DNA"/>
</dbReference>